<dbReference type="OrthoDB" id="4135854at2759"/>
<protein>
    <submittedName>
        <fullName evidence="1">Uncharacterized protein</fullName>
    </submittedName>
</protein>
<dbReference type="PANTHER" id="PTHR37540">
    <property type="entry name" value="TRANSCRIPTION FACTOR (ACR-2), PUTATIVE-RELATED-RELATED"/>
    <property type="match status" value="1"/>
</dbReference>
<proteinExistence type="predicted"/>
<dbReference type="Proteomes" id="UP000566819">
    <property type="component" value="Unassembled WGS sequence"/>
</dbReference>
<keyword evidence="2" id="KW-1185">Reference proteome</keyword>
<reference evidence="1 2" key="1">
    <citation type="submission" date="2020-03" db="EMBL/GenBank/DDBJ databases">
        <title>Draft Genome Sequence of Cudoniella acicularis.</title>
        <authorList>
            <person name="Buettner E."/>
            <person name="Kellner H."/>
        </authorList>
    </citation>
    <scope>NUCLEOTIDE SEQUENCE [LARGE SCALE GENOMIC DNA]</scope>
    <source>
        <strain evidence="1 2">DSM 108380</strain>
    </source>
</reference>
<dbReference type="AlphaFoldDB" id="A0A8H4VXQ1"/>
<accession>A0A8H4VXQ1</accession>
<name>A0A8H4VXQ1_9HELO</name>
<organism evidence="1 2">
    <name type="scientific">Cudoniella acicularis</name>
    <dbReference type="NCBI Taxonomy" id="354080"/>
    <lineage>
        <taxon>Eukaryota</taxon>
        <taxon>Fungi</taxon>
        <taxon>Dikarya</taxon>
        <taxon>Ascomycota</taxon>
        <taxon>Pezizomycotina</taxon>
        <taxon>Leotiomycetes</taxon>
        <taxon>Helotiales</taxon>
        <taxon>Tricladiaceae</taxon>
        <taxon>Cudoniella</taxon>
    </lineage>
</organism>
<evidence type="ECO:0000313" key="2">
    <source>
        <dbReference type="Proteomes" id="UP000566819"/>
    </source>
</evidence>
<evidence type="ECO:0000313" key="1">
    <source>
        <dbReference type="EMBL" id="KAF4626396.1"/>
    </source>
</evidence>
<comment type="caution">
    <text evidence="1">The sequence shown here is derived from an EMBL/GenBank/DDBJ whole genome shotgun (WGS) entry which is preliminary data.</text>
</comment>
<gene>
    <name evidence="1" type="ORF">G7Y89_g11769</name>
</gene>
<dbReference type="PANTHER" id="PTHR37540:SF10">
    <property type="entry name" value="SIGMA-70 REGION 2 FAMILY PROTEIN"/>
    <property type="match status" value="1"/>
</dbReference>
<dbReference type="EMBL" id="JAAMPI010001161">
    <property type="protein sequence ID" value="KAF4626396.1"/>
    <property type="molecule type" value="Genomic_DNA"/>
</dbReference>
<sequence length="449" mass="51285">MAPPRFLFVEELDPRRKSKARAHAAKERYRRQRQESLLGTASEHTVDNRLSMASRLMFSPIDLGSGSHDPFASYPFILSEDEHQLIHHYTTLIPSVFRKYWQHHVGSIIQAADLFQLYRREPVSLRAMLFETACHRASLHDLTYPIKYENLVIQEIIPNLESPTIGTILAASLLANVKRRSGEFSSMHWRAAQEMIANNGGLLSFRYEPLVFTKHTWTAIALSGTSYGFPDESADGQGYEELKTLLSKRRSMALKTLPTSQAHAERQGDYVRAKAFKTQTEFERLLKCASESIEDQERPPSVKESCRIAIILFLTSAMQECGDFSRATELYLASVTEHLKQKIDDSALSPENLLWSLLRLSFLHAVGPKCIEFWVTVVRMTAAWKRLEMADRQAIEASLWVSLELPETADSLTMFGQPKMKLVSTLWRVCERPVPKDCFCELLWFTVPI</sequence>